<dbReference type="Proteomes" id="UP000326759">
    <property type="component" value="Unassembled WGS sequence"/>
</dbReference>
<keyword evidence="8" id="KW-1185">Reference proteome</keyword>
<feature type="transmembrane region" description="Helical" evidence="6">
    <location>
        <begin position="215"/>
        <end position="237"/>
    </location>
</feature>
<accession>A0A5N5SKJ8</accession>
<dbReference type="Pfam" id="PF02535">
    <property type="entry name" value="Zip"/>
    <property type="match status" value="1"/>
</dbReference>
<sequence>MKHSREHHHHHHHHHHNHHNHHHHHHHSPAEDENSIEVGSVHTNILSLQGLDNGSIKDKETNVNGVSINSNNNHKFNEKASRPTRLATQGIDNPAFAGDIDAKSWNPGLHSAIIMESSNQVDPYLLSLLYPFIPYFEGLAVGLQEVQKDVWYLFLAISAHKFVIAFCIGLEFLEAGTPLVLYLLYMVGLALITPIGVGIGIIVTENQSFGGVEHYYVITVLQGLAGGTLLYVALLEVLERERSKAGGRFIKLICLTLGFGAMASLEAIGGGHSHGPVGGEH</sequence>
<feature type="compositionally biased region" description="Low complexity" evidence="5">
    <location>
        <begin position="62"/>
        <end position="73"/>
    </location>
</feature>
<dbReference type="PANTHER" id="PTHR11040">
    <property type="entry name" value="ZINC/IRON TRANSPORTER"/>
    <property type="match status" value="1"/>
</dbReference>
<evidence type="ECO:0000256" key="1">
    <source>
        <dbReference type="ARBA" id="ARBA00004141"/>
    </source>
</evidence>
<dbReference type="EMBL" id="SEYY01023959">
    <property type="protein sequence ID" value="KAB7494497.1"/>
    <property type="molecule type" value="Genomic_DNA"/>
</dbReference>
<dbReference type="GO" id="GO:0005385">
    <property type="term" value="F:zinc ion transmembrane transporter activity"/>
    <property type="evidence" value="ECO:0007669"/>
    <property type="project" value="TreeGrafter"/>
</dbReference>
<protein>
    <submittedName>
        <fullName evidence="7">Zinc transporter ZIP1</fullName>
    </submittedName>
</protein>
<comment type="subcellular location">
    <subcellularLocation>
        <location evidence="1">Membrane</location>
        <topology evidence="1">Multi-pass membrane protein</topology>
    </subcellularLocation>
</comment>
<comment type="caution">
    <text evidence="7">The sequence shown here is derived from an EMBL/GenBank/DDBJ whole genome shotgun (WGS) entry which is preliminary data.</text>
</comment>
<feature type="transmembrane region" description="Helical" evidence="6">
    <location>
        <begin position="180"/>
        <end position="203"/>
    </location>
</feature>
<feature type="region of interest" description="Disordered" evidence="5">
    <location>
        <begin position="1"/>
        <end position="35"/>
    </location>
</feature>
<feature type="transmembrane region" description="Helical" evidence="6">
    <location>
        <begin position="249"/>
        <end position="268"/>
    </location>
</feature>
<feature type="transmembrane region" description="Helical" evidence="6">
    <location>
        <begin position="150"/>
        <end position="173"/>
    </location>
</feature>
<dbReference type="PANTHER" id="PTHR11040:SF203">
    <property type="entry name" value="FI18611P1-RELATED"/>
    <property type="match status" value="1"/>
</dbReference>
<keyword evidence="3 6" id="KW-1133">Transmembrane helix</keyword>
<evidence type="ECO:0000256" key="2">
    <source>
        <dbReference type="ARBA" id="ARBA00022692"/>
    </source>
</evidence>
<keyword evidence="4 6" id="KW-0472">Membrane</keyword>
<evidence type="ECO:0000256" key="6">
    <source>
        <dbReference type="SAM" id="Phobius"/>
    </source>
</evidence>
<evidence type="ECO:0000313" key="8">
    <source>
        <dbReference type="Proteomes" id="UP000326759"/>
    </source>
</evidence>
<feature type="compositionally biased region" description="Basic residues" evidence="5">
    <location>
        <begin position="1"/>
        <end position="27"/>
    </location>
</feature>
<feature type="region of interest" description="Disordered" evidence="5">
    <location>
        <begin position="52"/>
        <end position="82"/>
    </location>
</feature>
<keyword evidence="2 6" id="KW-0812">Transmembrane</keyword>
<evidence type="ECO:0000256" key="5">
    <source>
        <dbReference type="SAM" id="MobiDB-lite"/>
    </source>
</evidence>
<proteinExistence type="predicted"/>
<feature type="transmembrane region" description="Helical" evidence="6">
    <location>
        <begin position="124"/>
        <end position="144"/>
    </location>
</feature>
<dbReference type="OrthoDB" id="448280at2759"/>
<evidence type="ECO:0000256" key="3">
    <source>
        <dbReference type="ARBA" id="ARBA00022989"/>
    </source>
</evidence>
<evidence type="ECO:0000256" key="4">
    <source>
        <dbReference type="ARBA" id="ARBA00023136"/>
    </source>
</evidence>
<dbReference type="GO" id="GO:0005886">
    <property type="term" value="C:plasma membrane"/>
    <property type="evidence" value="ECO:0007669"/>
    <property type="project" value="TreeGrafter"/>
</dbReference>
<name>A0A5N5SKJ8_9CRUS</name>
<gene>
    <name evidence="7" type="ORF">Anas_09477</name>
</gene>
<reference evidence="7 8" key="1">
    <citation type="journal article" date="2019" name="PLoS Biol.">
        <title>Sex chromosomes control vertical transmission of feminizing Wolbachia symbionts in an isopod.</title>
        <authorList>
            <person name="Becking T."/>
            <person name="Chebbi M.A."/>
            <person name="Giraud I."/>
            <person name="Moumen B."/>
            <person name="Laverre T."/>
            <person name="Caubet Y."/>
            <person name="Peccoud J."/>
            <person name="Gilbert C."/>
            <person name="Cordaux R."/>
        </authorList>
    </citation>
    <scope>NUCLEOTIDE SEQUENCE [LARGE SCALE GENOMIC DNA]</scope>
    <source>
        <strain evidence="7">ANa2</strain>
        <tissue evidence="7">Whole body excluding digestive tract and cuticle</tissue>
    </source>
</reference>
<organism evidence="7 8">
    <name type="scientific">Armadillidium nasatum</name>
    <dbReference type="NCBI Taxonomy" id="96803"/>
    <lineage>
        <taxon>Eukaryota</taxon>
        <taxon>Metazoa</taxon>
        <taxon>Ecdysozoa</taxon>
        <taxon>Arthropoda</taxon>
        <taxon>Crustacea</taxon>
        <taxon>Multicrustacea</taxon>
        <taxon>Malacostraca</taxon>
        <taxon>Eumalacostraca</taxon>
        <taxon>Peracarida</taxon>
        <taxon>Isopoda</taxon>
        <taxon>Oniscidea</taxon>
        <taxon>Crinocheta</taxon>
        <taxon>Armadillidiidae</taxon>
        <taxon>Armadillidium</taxon>
    </lineage>
</organism>
<dbReference type="AlphaFoldDB" id="A0A5N5SKJ8"/>
<evidence type="ECO:0000313" key="7">
    <source>
        <dbReference type="EMBL" id="KAB7494497.1"/>
    </source>
</evidence>
<dbReference type="InterPro" id="IPR003689">
    <property type="entry name" value="ZIP"/>
</dbReference>